<protein>
    <recommendedName>
        <fullName evidence="3">Phorbol-ester/DAG-type domain-containing protein</fullName>
    </recommendedName>
</protein>
<dbReference type="PANTHER" id="PTHR46288">
    <property type="entry name" value="PHORBOL-ESTER/DAG-TYPE DOMAIN-CONTAINING PROTEIN"/>
    <property type="match status" value="1"/>
</dbReference>
<reference evidence="1 2" key="1">
    <citation type="submission" date="2016-11" db="EMBL/GenBank/DDBJ databases">
        <title>The macronuclear genome of Stentor coeruleus: a giant cell with tiny introns.</title>
        <authorList>
            <person name="Slabodnick M."/>
            <person name="Ruby J.G."/>
            <person name="Reiff S.B."/>
            <person name="Swart E.C."/>
            <person name="Gosai S."/>
            <person name="Prabakaran S."/>
            <person name="Witkowska E."/>
            <person name="Larue G.E."/>
            <person name="Fisher S."/>
            <person name="Freeman R.M."/>
            <person name="Gunawardena J."/>
            <person name="Chu W."/>
            <person name="Stover N.A."/>
            <person name="Gregory B.D."/>
            <person name="Nowacki M."/>
            <person name="Derisi J."/>
            <person name="Roy S.W."/>
            <person name="Marshall W.F."/>
            <person name="Sood P."/>
        </authorList>
    </citation>
    <scope>NUCLEOTIDE SEQUENCE [LARGE SCALE GENOMIC DNA]</scope>
    <source>
        <strain evidence="1">WM001</strain>
    </source>
</reference>
<dbReference type="PANTHER" id="PTHR46288:SF80">
    <property type="entry name" value="CYSTEINE_HISTIDINE-RICH C1 DOMAIN FAMILY PROTEIN"/>
    <property type="match status" value="1"/>
</dbReference>
<sequence length="553" mass="63763">MNKPEFQCNCKNFTKLLCKMHLSEHVSDPSAIHNPYILNINPQESTSKIIIKALIKEKQNCELSIRNIATTFESLQKQLEITLKKHLKELTSFSKDVDNLIITILNHSENIVDGNLKKTLRLSSELAKIECEKWKIVNIKGNVDIITKSIKDLSLVDINLSWIYGSEENFNDLTTSKSTQFKPQIPIVRQPQENIARKSVPVKSNNIIVAKMTCPNNHEYKWNPYAPHLSFSTKGNYDLECTVCERKFSKSCWRCQICNIYACEQCSNAIGIPCPKLVCLNKHELVYRSDVNSYYESKGLGNGYSCKNCNKRKTDSHWHCRSCNYDICTECGRTAGFAPVSKPPICSNNHNLSTIVIDILTWSSSQHICTICKSSAAGLVYYCQKCSYFQCEDCYILLRNPIAYHPSVMCRNSHYLNWSNEISYKCPYCFDEKNEGFMCKQCDFPMCGECSMILIEIFMEGKIKYHGEEKHILKWAQKPWTIISMNEFQCLLCENLFSNVGMFACKLCKLFICLRCFDDPNKLKKKQIPERLNIQDLNRLIILDNLFGNIRFN</sequence>
<dbReference type="InterPro" id="IPR046349">
    <property type="entry name" value="C1-like_sf"/>
</dbReference>
<gene>
    <name evidence="1" type="ORF">SteCoe_4544</name>
</gene>
<comment type="caution">
    <text evidence="1">The sequence shown here is derived from an EMBL/GenBank/DDBJ whole genome shotgun (WGS) entry which is preliminary data.</text>
</comment>
<accession>A0A1R2CUI5</accession>
<dbReference type="OrthoDB" id="945197at2759"/>
<name>A0A1R2CUI5_9CILI</name>
<evidence type="ECO:0000313" key="2">
    <source>
        <dbReference type="Proteomes" id="UP000187209"/>
    </source>
</evidence>
<dbReference type="SUPFAM" id="SSF57889">
    <property type="entry name" value="Cysteine-rich domain"/>
    <property type="match status" value="2"/>
</dbReference>
<dbReference type="AlphaFoldDB" id="A0A1R2CUI5"/>
<keyword evidence="2" id="KW-1185">Reference proteome</keyword>
<evidence type="ECO:0000313" key="1">
    <source>
        <dbReference type="EMBL" id="OMJ92668.1"/>
    </source>
</evidence>
<organism evidence="1 2">
    <name type="scientific">Stentor coeruleus</name>
    <dbReference type="NCBI Taxonomy" id="5963"/>
    <lineage>
        <taxon>Eukaryota</taxon>
        <taxon>Sar</taxon>
        <taxon>Alveolata</taxon>
        <taxon>Ciliophora</taxon>
        <taxon>Postciliodesmatophora</taxon>
        <taxon>Heterotrichea</taxon>
        <taxon>Heterotrichida</taxon>
        <taxon>Stentoridae</taxon>
        <taxon>Stentor</taxon>
    </lineage>
</organism>
<dbReference type="Proteomes" id="UP000187209">
    <property type="component" value="Unassembled WGS sequence"/>
</dbReference>
<proteinExistence type="predicted"/>
<dbReference type="EMBL" id="MPUH01000057">
    <property type="protein sequence ID" value="OMJ92668.1"/>
    <property type="molecule type" value="Genomic_DNA"/>
</dbReference>
<evidence type="ECO:0008006" key="3">
    <source>
        <dbReference type="Google" id="ProtNLM"/>
    </source>
</evidence>